<accession>A0A261VUD9</accession>
<dbReference type="RefSeq" id="WP_094809503.1">
    <property type="nucleotide sequence ID" value="NZ_NEVU01000001.1"/>
</dbReference>
<name>A0A261VUD9_9BORD</name>
<reference evidence="3" key="1">
    <citation type="submission" date="2017-05" db="EMBL/GenBank/DDBJ databases">
        <title>Complete and WGS of Bordetella genogroups.</title>
        <authorList>
            <person name="Spilker T."/>
            <person name="Lipuma J."/>
        </authorList>
    </citation>
    <scope>NUCLEOTIDE SEQUENCE [LARGE SCALE GENOMIC DNA]</scope>
    <source>
        <strain evidence="3">AU6712</strain>
    </source>
</reference>
<evidence type="ECO:0000313" key="2">
    <source>
        <dbReference type="EMBL" id="OZI77102.1"/>
    </source>
</evidence>
<evidence type="ECO:0000313" key="3">
    <source>
        <dbReference type="Proteomes" id="UP000216429"/>
    </source>
</evidence>
<dbReference type="InterPro" id="IPR032710">
    <property type="entry name" value="NTF2-like_dom_sf"/>
</dbReference>
<dbReference type="Gene3D" id="3.10.450.50">
    <property type="match status" value="1"/>
</dbReference>
<organism evidence="2 3">
    <name type="scientific">Bordetella genomosp. 12</name>
    <dbReference type="NCBI Taxonomy" id="463035"/>
    <lineage>
        <taxon>Bacteria</taxon>
        <taxon>Pseudomonadati</taxon>
        <taxon>Pseudomonadota</taxon>
        <taxon>Betaproteobacteria</taxon>
        <taxon>Burkholderiales</taxon>
        <taxon>Alcaligenaceae</taxon>
        <taxon>Bordetella</taxon>
    </lineage>
</organism>
<sequence length="128" mass="14169">MTDSKHISIATLDAIMAAFNTHDLDAIMAFFAEDSIWEAAAGPEPWGKRFVGKAAIREGFAAGFAALPDAHYKPQGHWFLEHKAISEWALTGTKADGSKLCVRGCDLWEFQDHKIVRKDSYRKSLTSA</sequence>
<dbReference type="InterPro" id="IPR037401">
    <property type="entry name" value="SnoaL-like"/>
</dbReference>
<dbReference type="AlphaFoldDB" id="A0A261VUD9"/>
<protein>
    <submittedName>
        <fullName evidence="2">DUF4440 domain-containing protein</fullName>
    </submittedName>
</protein>
<dbReference type="OrthoDB" id="13610at2"/>
<proteinExistence type="predicted"/>
<comment type="caution">
    <text evidence="2">The sequence shown here is derived from an EMBL/GenBank/DDBJ whole genome shotgun (WGS) entry which is preliminary data.</text>
</comment>
<feature type="domain" description="SnoaL-like" evidence="1">
    <location>
        <begin position="14"/>
        <end position="117"/>
    </location>
</feature>
<gene>
    <name evidence="2" type="ORF">CAL22_00675</name>
</gene>
<dbReference type="SUPFAM" id="SSF54427">
    <property type="entry name" value="NTF2-like"/>
    <property type="match status" value="1"/>
</dbReference>
<dbReference type="EMBL" id="NEVU01000001">
    <property type="protein sequence ID" value="OZI77102.1"/>
    <property type="molecule type" value="Genomic_DNA"/>
</dbReference>
<dbReference type="Proteomes" id="UP000216429">
    <property type="component" value="Unassembled WGS sequence"/>
</dbReference>
<dbReference type="Pfam" id="PF12680">
    <property type="entry name" value="SnoaL_2"/>
    <property type="match status" value="1"/>
</dbReference>
<evidence type="ECO:0000259" key="1">
    <source>
        <dbReference type="Pfam" id="PF12680"/>
    </source>
</evidence>
<keyword evidence="3" id="KW-1185">Reference proteome</keyword>